<feature type="domain" description="Methyltransferase" evidence="2">
    <location>
        <begin position="48"/>
        <end position="144"/>
    </location>
</feature>
<dbReference type="EMBL" id="FOMQ01000006">
    <property type="protein sequence ID" value="SFD78265.1"/>
    <property type="molecule type" value="Genomic_DNA"/>
</dbReference>
<organism evidence="3 4">
    <name type="scientific">Paracidovorax konjaci</name>
    <dbReference type="NCBI Taxonomy" id="32040"/>
    <lineage>
        <taxon>Bacteria</taxon>
        <taxon>Pseudomonadati</taxon>
        <taxon>Pseudomonadota</taxon>
        <taxon>Betaproteobacteria</taxon>
        <taxon>Burkholderiales</taxon>
        <taxon>Comamonadaceae</taxon>
        <taxon>Paracidovorax</taxon>
    </lineage>
</organism>
<name>A0A1I1V623_9BURK</name>
<dbReference type="Gene3D" id="3.40.50.150">
    <property type="entry name" value="Vaccinia Virus protein VP39"/>
    <property type="match status" value="1"/>
</dbReference>
<protein>
    <submittedName>
        <fullName evidence="3">Methyltransferase domain-containing protein</fullName>
    </submittedName>
</protein>
<evidence type="ECO:0000313" key="3">
    <source>
        <dbReference type="EMBL" id="SFD78265.1"/>
    </source>
</evidence>
<dbReference type="InterPro" id="IPR018773">
    <property type="entry name" value="MeTrfase_reg_dom_prd"/>
</dbReference>
<dbReference type="GO" id="GO:0032259">
    <property type="term" value="P:methylation"/>
    <property type="evidence" value="ECO:0007669"/>
    <property type="project" value="UniProtKB-KW"/>
</dbReference>
<dbReference type="Pfam" id="PF10119">
    <property type="entry name" value="MethyTransf_Reg"/>
    <property type="match status" value="1"/>
</dbReference>
<keyword evidence="3" id="KW-0808">Transferase</keyword>
<proteinExistence type="predicted"/>
<sequence length="499" mass="53621">MSLPRTAPNELVYTHGYYAALSPGVIATALESRGLRAPDLQAPLCYFELGMGFGVSLLANAASFPHMRFFGNDFNPAHVAYARDLARDAGLGNVDVFEDGFEELLDRDLPAMDIIVMHGVYSWVSPALRQAIVRFVERRLKPGGVVYVSYNALPGWAPLLPLRELFHLHAAHVAAPDADAAGQLQGALDFIHALSACGQGYLQSHPAVQERLRHAQAEGPHYALHEYVGPDSHPLYFHQVASEFAPLGLAFAAPAVLAEQVDSACLSEGLRDLLASTPDPVLRETLRDYGLDRSFRRDLFVRGAAALSPADRAARLLEREWVLAVQREAVPQCAARDLVAQRLGEGALNDVLDALAAAPARVRDLLSRPALGGLDSAALHEALMLLASSDVVMPALPAALRAAARAPVQAFNAAVLARGGSDGTRHLVSGASGLAVEWSAPALWQIRAAQRHAGDPQAIAREMVDAMGGPEVQDFDAMAASAQRYLDRRAPLLRRLEVL</sequence>
<evidence type="ECO:0000313" key="4">
    <source>
        <dbReference type="Proteomes" id="UP000199517"/>
    </source>
</evidence>
<gene>
    <name evidence="3" type="ORF">SAMN04489710_10665</name>
</gene>
<dbReference type="Pfam" id="PF13649">
    <property type="entry name" value="Methyltransf_25"/>
    <property type="match status" value="1"/>
</dbReference>
<evidence type="ECO:0000259" key="1">
    <source>
        <dbReference type="Pfam" id="PF10119"/>
    </source>
</evidence>
<reference evidence="4" key="1">
    <citation type="submission" date="2016-10" db="EMBL/GenBank/DDBJ databases">
        <authorList>
            <person name="Varghese N."/>
            <person name="Submissions S."/>
        </authorList>
    </citation>
    <scope>NUCLEOTIDE SEQUENCE [LARGE SCALE GENOMIC DNA]</scope>
    <source>
        <strain evidence="4">DSM 7481</strain>
    </source>
</reference>
<evidence type="ECO:0000259" key="2">
    <source>
        <dbReference type="Pfam" id="PF13649"/>
    </source>
</evidence>
<keyword evidence="3" id="KW-0489">Methyltransferase</keyword>
<feature type="domain" description="Methyltransferase regulatory" evidence="1">
    <location>
        <begin position="220"/>
        <end position="302"/>
    </location>
</feature>
<dbReference type="GO" id="GO:0008168">
    <property type="term" value="F:methyltransferase activity"/>
    <property type="evidence" value="ECO:0007669"/>
    <property type="project" value="UniProtKB-KW"/>
</dbReference>
<keyword evidence="4" id="KW-1185">Reference proteome</keyword>
<dbReference type="SUPFAM" id="SSF53335">
    <property type="entry name" value="S-adenosyl-L-methionine-dependent methyltransferases"/>
    <property type="match status" value="1"/>
</dbReference>
<dbReference type="AlphaFoldDB" id="A0A1I1V623"/>
<dbReference type="InterPro" id="IPR029063">
    <property type="entry name" value="SAM-dependent_MTases_sf"/>
</dbReference>
<dbReference type="Proteomes" id="UP000199517">
    <property type="component" value="Unassembled WGS sequence"/>
</dbReference>
<dbReference type="InterPro" id="IPR041698">
    <property type="entry name" value="Methyltransf_25"/>
</dbReference>
<dbReference type="RefSeq" id="WP_092951999.1">
    <property type="nucleotide sequence ID" value="NZ_FOMQ01000006.1"/>
</dbReference>
<dbReference type="STRING" id="32040.SAMN04489710_10665"/>
<dbReference type="OrthoDB" id="323463at2"/>
<accession>A0A1I1V623</accession>
<dbReference type="CDD" id="cd02440">
    <property type="entry name" value="AdoMet_MTases"/>
    <property type="match status" value="1"/>
</dbReference>